<dbReference type="GO" id="GO:0005829">
    <property type="term" value="C:cytosol"/>
    <property type="evidence" value="ECO:0007669"/>
    <property type="project" value="TreeGrafter"/>
</dbReference>
<dbReference type="AlphaFoldDB" id="A0A1H6FAZ1"/>
<dbReference type="RefSeq" id="WP_103920918.1">
    <property type="nucleotide sequence ID" value="NZ_FMSV02000528.1"/>
</dbReference>
<protein>
    <recommendedName>
        <fullName evidence="4">YecA family protein</fullName>
    </recommendedName>
</protein>
<evidence type="ECO:0000313" key="3">
    <source>
        <dbReference type="Proteomes" id="UP000236724"/>
    </source>
</evidence>
<gene>
    <name evidence="2" type="ORF">MBHS_03122</name>
</gene>
<dbReference type="InterPro" id="IPR011978">
    <property type="entry name" value="YgfB-like"/>
</dbReference>
<evidence type="ECO:0000313" key="2">
    <source>
        <dbReference type="EMBL" id="SEH07247.1"/>
    </source>
</evidence>
<dbReference type="PANTHER" id="PTHR37528">
    <property type="entry name" value="UPF0149 PROTEIN YGFB"/>
    <property type="match status" value="1"/>
</dbReference>
<dbReference type="Gene3D" id="1.20.120.740">
    <property type="entry name" value="YgfB uncharacterised protein family UPF0149, PF03695"/>
    <property type="match status" value="1"/>
</dbReference>
<dbReference type="InterPro" id="IPR036255">
    <property type="entry name" value="YgfB-like_sf"/>
</dbReference>
<evidence type="ECO:0008006" key="4">
    <source>
        <dbReference type="Google" id="ProtNLM"/>
    </source>
</evidence>
<sequence>MYQAIQTTLQRIEAQQNAAEVHGIICGYLCVRPANANSANSDQSWLHVVLGDIEAGNIVAEQGKSVLIKLKTWVLDQLNSADMQIDLLLPTDQESLATRVIALTEWCDGFLLGISLGQFKASTKDSDNVKEFIDDVLRFSQMDTQLEEDEANEKAYMELVEYLRVGMLTFYEELHPVQATKPSLQ</sequence>
<dbReference type="Proteomes" id="UP000236724">
    <property type="component" value="Unassembled WGS sequence"/>
</dbReference>
<dbReference type="SUPFAM" id="SSF101327">
    <property type="entry name" value="YgfB-like"/>
    <property type="match status" value="1"/>
</dbReference>
<dbReference type="EMBL" id="FMSV02000528">
    <property type="protein sequence ID" value="SEH07247.1"/>
    <property type="molecule type" value="Genomic_DNA"/>
</dbReference>
<name>A0A1H6FAZ1_9GAMM</name>
<organism evidence="2 3">
    <name type="scientific">Candidatus Venteria ishoeyi</name>
    <dbReference type="NCBI Taxonomy" id="1899563"/>
    <lineage>
        <taxon>Bacteria</taxon>
        <taxon>Pseudomonadati</taxon>
        <taxon>Pseudomonadota</taxon>
        <taxon>Gammaproteobacteria</taxon>
        <taxon>Thiotrichales</taxon>
        <taxon>Thiotrichaceae</taxon>
        <taxon>Venteria</taxon>
    </lineage>
</organism>
<accession>A0A1H6FAZ1</accession>
<evidence type="ECO:0000256" key="1">
    <source>
        <dbReference type="ARBA" id="ARBA00038308"/>
    </source>
</evidence>
<proteinExistence type="inferred from homology"/>
<dbReference type="PANTHER" id="PTHR37528:SF1">
    <property type="entry name" value="UPF0149 PROTEIN YGFB"/>
    <property type="match status" value="1"/>
</dbReference>
<keyword evidence="3" id="KW-1185">Reference proteome</keyword>
<reference evidence="2 3" key="1">
    <citation type="submission" date="2016-10" db="EMBL/GenBank/DDBJ databases">
        <authorList>
            <person name="de Groot N.N."/>
        </authorList>
    </citation>
    <scope>NUCLEOTIDE SEQUENCE [LARGE SCALE GENOMIC DNA]</scope>
    <source>
        <strain evidence="2">MBHS1</strain>
    </source>
</reference>
<comment type="similarity">
    <text evidence="1">Belongs to the UPF0149 family.</text>
</comment>
<dbReference type="Pfam" id="PF03695">
    <property type="entry name" value="UPF0149"/>
    <property type="match status" value="1"/>
</dbReference>
<dbReference type="OrthoDB" id="9783391at2"/>